<feature type="domain" description="Alpha-carbonic anhydrase" evidence="4">
    <location>
        <begin position="50"/>
        <end position="555"/>
    </location>
</feature>
<evidence type="ECO:0000259" key="4">
    <source>
        <dbReference type="PROSITE" id="PS51144"/>
    </source>
</evidence>
<feature type="chain" id="PRO_5011968550" evidence="3">
    <location>
        <begin position="26"/>
        <end position="608"/>
    </location>
</feature>
<dbReference type="InterPro" id="IPR023561">
    <property type="entry name" value="Carbonic_anhydrase_a-class"/>
</dbReference>
<evidence type="ECO:0000256" key="2">
    <source>
        <dbReference type="SAM" id="Coils"/>
    </source>
</evidence>
<keyword evidence="2" id="KW-0175">Coiled coil</keyword>
<sequence>MRTLQVLILTYFLILSQFSIHLAECKKKRCKSAGQNPEQCAKAIKKKALERAKFEEWEKWGQQFPMCDETKNPNLGPVNIVTKNAIQVKDELPLIIYSGPPQAAMYFYSTEFVYEGVLIQAGVHRLRMEVSQLNVHSRKENFRDITYIAGVGNTDYRYFQSAMFLFTVNPVESERSLHQINGKNFMLEIVLTFAEIARSGERPSDITQIHVMVEKSATIHPGWKFLEEGILGVTSLSDIPIDSNDQVQNAQSDFKHATKLVHRLRTAEKTELETDTYLDLAQDLEIMYKSVAGAERIDELQEKVNKLKDSAKKITDEIEAAQKSKAEVQKSMDSIKEEITREIASGIMMATDKNEKTDKIDNLHRDLLIHEKKIGELETKLNKLQTKIWEVSSDLDKKTELVRRSNIGNSEGSKFKSVKELKKKLDEMKTKADEISAAEDDLVLKKDALETLQSQSARDVLIASTPFQISWLLPPIGGYYRYNGSSLVPPCTPRTRVIVMEKSIPMSQEQFTAISNYTIRGRFQTEFDAEVPPQGMDDAIPVFQELGDRQIFYNHKNLEFKMDDALHMQSKLRRQIKDSMRISGAYQLKIWNKTTLFSVFIILSIFLH</sequence>
<keyword evidence="6" id="KW-1185">Reference proteome</keyword>
<evidence type="ECO:0000256" key="1">
    <source>
        <dbReference type="ARBA" id="ARBA00010718"/>
    </source>
</evidence>
<feature type="coiled-coil region" evidence="2">
    <location>
        <begin position="297"/>
        <end position="387"/>
    </location>
</feature>
<dbReference type="EMBL" id="LNIX01000002">
    <property type="protein sequence ID" value="OXA58969.1"/>
    <property type="molecule type" value="Genomic_DNA"/>
</dbReference>
<gene>
    <name evidence="5" type="ORF">Fcan01_04526</name>
</gene>
<feature type="signal peptide" evidence="3">
    <location>
        <begin position="1"/>
        <end position="25"/>
    </location>
</feature>
<dbReference type="AlphaFoldDB" id="A0A226ENB6"/>
<dbReference type="GO" id="GO:0008270">
    <property type="term" value="F:zinc ion binding"/>
    <property type="evidence" value="ECO:0007669"/>
    <property type="project" value="InterPro"/>
</dbReference>
<name>A0A226ENB6_FOLCA</name>
<comment type="caution">
    <text evidence="5">The sequence shown here is derived from an EMBL/GenBank/DDBJ whole genome shotgun (WGS) entry which is preliminary data.</text>
</comment>
<dbReference type="PROSITE" id="PS51144">
    <property type="entry name" value="ALPHA_CA_2"/>
    <property type="match status" value="1"/>
</dbReference>
<dbReference type="OMA" id="TQIHVMV"/>
<dbReference type="GO" id="GO:0006730">
    <property type="term" value="P:one-carbon metabolic process"/>
    <property type="evidence" value="ECO:0007669"/>
    <property type="project" value="TreeGrafter"/>
</dbReference>
<proteinExistence type="inferred from homology"/>
<dbReference type="Gene3D" id="3.10.200.10">
    <property type="entry name" value="Alpha carbonic anhydrase"/>
    <property type="match status" value="2"/>
</dbReference>
<organism evidence="5 6">
    <name type="scientific">Folsomia candida</name>
    <name type="common">Springtail</name>
    <dbReference type="NCBI Taxonomy" id="158441"/>
    <lineage>
        <taxon>Eukaryota</taxon>
        <taxon>Metazoa</taxon>
        <taxon>Ecdysozoa</taxon>
        <taxon>Arthropoda</taxon>
        <taxon>Hexapoda</taxon>
        <taxon>Collembola</taxon>
        <taxon>Entomobryomorpha</taxon>
        <taxon>Isotomoidea</taxon>
        <taxon>Isotomidae</taxon>
        <taxon>Proisotominae</taxon>
        <taxon>Folsomia</taxon>
    </lineage>
</organism>
<dbReference type="Pfam" id="PF00194">
    <property type="entry name" value="Carb_anhydrase"/>
    <property type="match status" value="1"/>
</dbReference>
<dbReference type="InterPro" id="IPR036398">
    <property type="entry name" value="CA_dom_sf"/>
</dbReference>
<comment type="similarity">
    <text evidence="1">Belongs to the alpha-carbonic anhydrase family.</text>
</comment>
<feature type="coiled-coil region" evidence="2">
    <location>
        <begin position="418"/>
        <end position="455"/>
    </location>
</feature>
<dbReference type="InterPro" id="IPR001148">
    <property type="entry name" value="CA_dom"/>
</dbReference>
<reference evidence="5 6" key="1">
    <citation type="submission" date="2015-12" db="EMBL/GenBank/DDBJ databases">
        <title>The genome of Folsomia candida.</title>
        <authorList>
            <person name="Faddeeva A."/>
            <person name="Derks M.F."/>
            <person name="Anvar Y."/>
            <person name="Smit S."/>
            <person name="Van Straalen N."/>
            <person name="Roelofs D."/>
        </authorList>
    </citation>
    <scope>NUCLEOTIDE SEQUENCE [LARGE SCALE GENOMIC DNA]</scope>
    <source>
        <strain evidence="5 6">VU population</strain>
        <tissue evidence="5">Whole body</tissue>
    </source>
</reference>
<protein>
    <submittedName>
        <fullName evidence="5">Myosin heavy chain, non-muscle</fullName>
    </submittedName>
</protein>
<keyword evidence="3" id="KW-0732">Signal</keyword>
<evidence type="ECO:0000313" key="6">
    <source>
        <dbReference type="Proteomes" id="UP000198287"/>
    </source>
</evidence>
<dbReference type="PANTHER" id="PTHR18952:SF208">
    <property type="entry name" value="CARBONIC ANHYDRASE XA-RELATED"/>
    <property type="match status" value="1"/>
</dbReference>
<evidence type="ECO:0000256" key="3">
    <source>
        <dbReference type="SAM" id="SignalP"/>
    </source>
</evidence>
<dbReference type="GO" id="GO:0004089">
    <property type="term" value="F:carbonate dehydratase activity"/>
    <property type="evidence" value="ECO:0007669"/>
    <property type="project" value="InterPro"/>
</dbReference>
<accession>A0A226ENB6</accession>
<dbReference type="PANTHER" id="PTHR18952">
    <property type="entry name" value="CARBONIC ANHYDRASE"/>
    <property type="match status" value="1"/>
</dbReference>
<dbReference type="SUPFAM" id="SSF51069">
    <property type="entry name" value="Carbonic anhydrase"/>
    <property type="match status" value="1"/>
</dbReference>
<evidence type="ECO:0000313" key="5">
    <source>
        <dbReference type="EMBL" id="OXA58969.1"/>
    </source>
</evidence>
<dbReference type="Proteomes" id="UP000198287">
    <property type="component" value="Unassembled WGS sequence"/>
</dbReference>